<keyword evidence="3" id="KW-1185">Reference proteome</keyword>
<proteinExistence type="predicted"/>
<sequence length="153" mass="17887">MFYKQFLKWKVTKRMAQLGIKDIDRMDGFQFEAYLKVLFKKLGYCPLVTQKSGDYGADVILQGKNKVVIQSKRYGYKNRVSMDAVREVYAAQAFYQADEAWVITNSFYTKQAKELAKACGVKLLNRYELEQFIIKINPEQSPKEVLRKKAFIK</sequence>
<keyword evidence="2" id="KW-0540">Nuclease</keyword>
<dbReference type="Proteomes" id="UP001356080">
    <property type="component" value="Unassembled WGS sequence"/>
</dbReference>
<reference evidence="2 3" key="1">
    <citation type="submission" date="2024-01" db="EMBL/GenBank/DDBJ databases">
        <title>Survival strategy associated with biotechnological potential of Virgibacillus dokdonensis T4.6 isolated from salt-fermented shrimp paste.</title>
        <authorList>
            <person name="Doan T.V."/>
            <person name="Quach N.T."/>
            <person name="Phi Q.-T."/>
        </authorList>
    </citation>
    <scope>NUCLEOTIDE SEQUENCE [LARGE SCALE GENOMIC DNA]</scope>
    <source>
        <strain evidence="2 3">T4.6</strain>
    </source>
</reference>
<evidence type="ECO:0000313" key="2">
    <source>
        <dbReference type="EMBL" id="MEF2293768.1"/>
    </source>
</evidence>
<comment type="caution">
    <text evidence="2">The sequence shown here is derived from an EMBL/GenBank/DDBJ whole genome shotgun (WGS) entry which is preliminary data.</text>
</comment>
<dbReference type="Pfam" id="PF04471">
    <property type="entry name" value="Mrr_cat"/>
    <property type="match status" value="1"/>
</dbReference>
<evidence type="ECO:0000259" key="1">
    <source>
        <dbReference type="Pfam" id="PF04471"/>
    </source>
</evidence>
<dbReference type="PANTHER" id="PTHR30015">
    <property type="entry name" value="MRR RESTRICTION SYSTEM PROTEIN"/>
    <property type="match status" value="1"/>
</dbReference>
<gene>
    <name evidence="2" type="ORF">V2W34_17375</name>
</gene>
<name>A0ABU7VJD4_9BACI</name>
<dbReference type="InterPro" id="IPR052906">
    <property type="entry name" value="Type_IV_Methyl-Rstrct_Enzyme"/>
</dbReference>
<keyword evidence="2" id="KW-0378">Hydrolase</keyword>
<dbReference type="SUPFAM" id="SSF52980">
    <property type="entry name" value="Restriction endonuclease-like"/>
    <property type="match status" value="1"/>
</dbReference>
<dbReference type="InterPro" id="IPR011335">
    <property type="entry name" value="Restrct_endonuc-II-like"/>
</dbReference>
<dbReference type="InterPro" id="IPR007560">
    <property type="entry name" value="Restrct_endonuc_IV_Mrr"/>
</dbReference>
<protein>
    <submittedName>
        <fullName evidence="2">Restriction endonuclease</fullName>
    </submittedName>
</protein>
<dbReference type="PANTHER" id="PTHR30015:SF6">
    <property type="entry name" value="SLL1429 PROTEIN"/>
    <property type="match status" value="1"/>
</dbReference>
<feature type="domain" description="Restriction endonuclease type IV Mrr" evidence="1">
    <location>
        <begin position="23"/>
        <end position="132"/>
    </location>
</feature>
<dbReference type="InterPro" id="IPR011856">
    <property type="entry name" value="tRNA_endonuc-like_dom_sf"/>
</dbReference>
<organism evidence="2 3">
    <name type="scientific">Virgibacillus dokdonensis</name>
    <dbReference type="NCBI Taxonomy" id="302167"/>
    <lineage>
        <taxon>Bacteria</taxon>
        <taxon>Bacillati</taxon>
        <taxon>Bacillota</taxon>
        <taxon>Bacilli</taxon>
        <taxon>Bacillales</taxon>
        <taxon>Bacillaceae</taxon>
        <taxon>Virgibacillus</taxon>
    </lineage>
</organism>
<accession>A0ABU7VJD4</accession>
<evidence type="ECO:0000313" key="3">
    <source>
        <dbReference type="Proteomes" id="UP001356080"/>
    </source>
</evidence>
<keyword evidence="2" id="KW-0255">Endonuclease</keyword>
<dbReference type="GO" id="GO:0004519">
    <property type="term" value="F:endonuclease activity"/>
    <property type="evidence" value="ECO:0007669"/>
    <property type="project" value="UniProtKB-KW"/>
</dbReference>
<dbReference type="EMBL" id="JAZHPM010000040">
    <property type="protein sequence ID" value="MEF2293768.1"/>
    <property type="molecule type" value="Genomic_DNA"/>
</dbReference>
<dbReference type="Gene3D" id="3.40.1350.10">
    <property type="match status" value="1"/>
</dbReference>
<dbReference type="RefSeq" id="WP_331805929.1">
    <property type="nucleotide sequence ID" value="NZ_JAZHPM010000040.1"/>
</dbReference>